<evidence type="ECO:0000313" key="5">
    <source>
        <dbReference type="Proteomes" id="UP000191554"/>
    </source>
</evidence>
<dbReference type="Gene3D" id="3.10.50.40">
    <property type="match status" value="1"/>
</dbReference>
<dbReference type="InterPro" id="IPR027304">
    <property type="entry name" value="Trigger_fact/SurA_dom_sf"/>
</dbReference>
<evidence type="ECO:0000256" key="2">
    <source>
        <dbReference type="SAM" id="SignalP"/>
    </source>
</evidence>
<feature type="signal peptide" evidence="2">
    <location>
        <begin position="1"/>
        <end position="27"/>
    </location>
</feature>
<dbReference type="InterPro" id="IPR050245">
    <property type="entry name" value="PrsA_foldase"/>
</dbReference>
<reference evidence="4 5" key="1">
    <citation type="submission" date="2017-03" db="EMBL/GenBank/DDBJ databases">
        <title>Genome sequence of Clostridium hungatei DSM 14427.</title>
        <authorList>
            <person name="Poehlein A."/>
            <person name="Daniel R."/>
        </authorList>
    </citation>
    <scope>NUCLEOTIDE SEQUENCE [LARGE SCALE GENOMIC DNA]</scope>
    <source>
        <strain evidence="4 5">DSM 14427</strain>
    </source>
</reference>
<dbReference type="SUPFAM" id="SSF49373">
    <property type="entry name" value="Invasin/intimin cell-adhesion fragments"/>
    <property type="match status" value="1"/>
</dbReference>
<name>A0A1V4SLY8_RUMHU</name>
<dbReference type="STRING" id="48256.CLHUN_13880"/>
<keyword evidence="1 4" id="KW-0413">Isomerase</keyword>
<dbReference type="SUPFAM" id="SSF54534">
    <property type="entry name" value="FKBP-like"/>
    <property type="match status" value="1"/>
</dbReference>
<accession>A0A1V4SLY8</accession>
<gene>
    <name evidence="4" type="primary">prsA</name>
    <name evidence="4" type="ORF">CLHUN_13880</name>
</gene>
<proteinExistence type="predicted"/>
<evidence type="ECO:0000259" key="3">
    <source>
        <dbReference type="PROSITE" id="PS50198"/>
    </source>
</evidence>
<evidence type="ECO:0000256" key="1">
    <source>
        <dbReference type="PROSITE-ProRule" id="PRU00278"/>
    </source>
</evidence>
<dbReference type="Proteomes" id="UP000191554">
    <property type="component" value="Unassembled WGS sequence"/>
</dbReference>
<dbReference type="Pfam" id="PF13616">
    <property type="entry name" value="Rotamase_3"/>
    <property type="match status" value="1"/>
</dbReference>
<dbReference type="Pfam" id="PF02368">
    <property type="entry name" value="Big_2"/>
    <property type="match status" value="1"/>
</dbReference>
<dbReference type="AlphaFoldDB" id="A0A1V4SLY8"/>
<keyword evidence="5" id="KW-1185">Reference proteome</keyword>
<dbReference type="InterPro" id="IPR000297">
    <property type="entry name" value="PPIase_PpiC"/>
</dbReference>
<sequence>MFNKKRLSTLLLTITFSLSLNNISAFSIPAADKYPASGVPAVSAAGTTKTGAADTKKVTTKLVLNRSEVTLVAGQSLQLAAALQANGKLLADKTKFTWKSDKTSYVKVDKQGKLTAVKAGTKAVITVVSTDKKYTAVCKVNVLTEKEAANCVALVGKLAITKQEYTLFTKANMNALLENSPGVTPDKVDWSAQYNGATLRESIKQQTFEVLKELKIHAAKAKEAGLSLDADTIKEIETQDEAWISMYGDRKTAEKQIMSYYGITLAEYKEICKTLALARKYVEAEHNKIKVSDAEIEKYYNANKNSYDTVTVTHILISTIDSNGSALSEDKKLEAKKKAEELLAKVDSGEDIKELAKKYSEDPGVVENSGQYTFGVGEMVPSFEDWAFSHKAGETGIVESQYGYHIMKMDKRDSKAFKDLKEEIKQSLIDTKFNDSFTVKMETFNSDPGFDIIVNKSILDKLDKTLFAGALK</sequence>
<evidence type="ECO:0000313" key="4">
    <source>
        <dbReference type="EMBL" id="OPX44834.1"/>
    </source>
</evidence>
<protein>
    <submittedName>
        <fullName evidence="4">Foldase protein PrsA</fullName>
        <ecNumber evidence="4">5.2.1.8</ecNumber>
    </submittedName>
</protein>
<dbReference type="InterPro" id="IPR008964">
    <property type="entry name" value="Invasin/intimin_cell_adhesion"/>
</dbReference>
<dbReference type="SMART" id="SM00635">
    <property type="entry name" value="BID_2"/>
    <property type="match status" value="1"/>
</dbReference>
<dbReference type="InterPro" id="IPR003343">
    <property type="entry name" value="Big_2"/>
</dbReference>
<dbReference type="RefSeq" id="WP_080063833.1">
    <property type="nucleotide sequence ID" value="NZ_MZGX01000007.1"/>
</dbReference>
<feature type="chain" id="PRO_5038576997" evidence="2">
    <location>
        <begin position="28"/>
        <end position="472"/>
    </location>
</feature>
<dbReference type="PROSITE" id="PS50198">
    <property type="entry name" value="PPIC_PPIASE_2"/>
    <property type="match status" value="1"/>
</dbReference>
<keyword evidence="1" id="KW-0697">Rotamase</keyword>
<dbReference type="GO" id="GO:0003755">
    <property type="term" value="F:peptidyl-prolyl cis-trans isomerase activity"/>
    <property type="evidence" value="ECO:0007669"/>
    <property type="project" value="UniProtKB-KW"/>
</dbReference>
<comment type="caution">
    <text evidence="4">The sequence shown here is derived from an EMBL/GenBank/DDBJ whole genome shotgun (WGS) entry which is preliminary data.</text>
</comment>
<keyword evidence="2" id="KW-0732">Signal</keyword>
<dbReference type="EMBL" id="MZGX01000007">
    <property type="protein sequence ID" value="OPX44834.1"/>
    <property type="molecule type" value="Genomic_DNA"/>
</dbReference>
<dbReference type="SUPFAM" id="SSF109998">
    <property type="entry name" value="Triger factor/SurA peptide-binding domain-like"/>
    <property type="match status" value="1"/>
</dbReference>
<dbReference type="PANTHER" id="PTHR47245">
    <property type="entry name" value="PEPTIDYLPROLYL ISOMERASE"/>
    <property type="match status" value="1"/>
</dbReference>
<dbReference type="InterPro" id="IPR046357">
    <property type="entry name" value="PPIase_dom_sf"/>
</dbReference>
<dbReference type="EC" id="5.2.1.8" evidence="4"/>
<feature type="domain" description="PpiC" evidence="3">
    <location>
        <begin position="307"/>
        <end position="411"/>
    </location>
</feature>
<dbReference type="Gene3D" id="2.60.40.1080">
    <property type="match status" value="1"/>
</dbReference>
<dbReference type="PANTHER" id="PTHR47245:SF2">
    <property type="entry name" value="PEPTIDYL-PROLYL CIS-TRANS ISOMERASE HP_0175-RELATED"/>
    <property type="match status" value="1"/>
</dbReference>
<dbReference type="OrthoDB" id="14196at2"/>
<organism evidence="4 5">
    <name type="scientific">Ruminiclostridium hungatei</name>
    <name type="common">Clostridium hungatei</name>
    <dbReference type="NCBI Taxonomy" id="48256"/>
    <lineage>
        <taxon>Bacteria</taxon>
        <taxon>Bacillati</taxon>
        <taxon>Bacillota</taxon>
        <taxon>Clostridia</taxon>
        <taxon>Eubacteriales</taxon>
        <taxon>Oscillospiraceae</taxon>
        <taxon>Ruminiclostridium</taxon>
    </lineage>
</organism>